<dbReference type="RefSeq" id="WP_379752516.1">
    <property type="nucleotide sequence ID" value="NZ_JBHSYB010000002.1"/>
</dbReference>
<comment type="caution">
    <text evidence="1">The sequence shown here is derived from an EMBL/GenBank/DDBJ whole genome shotgun (WGS) entry which is preliminary data.</text>
</comment>
<organism evidence="1 2">
    <name type="scientific">Flavobacterium myungsuense</name>
    <dbReference type="NCBI Taxonomy" id="651823"/>
    <lineage>
        <taxon>Bacteria</taxon>
        <taxon>Pseudomonadati</taxon>
        <taxon>Bacteroidota</taxon>
        <taxon>Flavobacteriia</taxon>
        <taxon>Flavobacteriales</taxon>
        <taxon>Flavobacteriaceae</taxon>
        <taxon>Flavobacterium</taxon>
    </lineage>
</organism>
<name>A0ABW3IYF5_9FLAO</name>
<evidence type="ECO:0000313" key="1">
    <source>
        <dbReference type="EMBL" id="MFD0983160.1"/>
    </source>
</evidence>
<protein>
    <submittedName>
        <fullName evidence="1">IPExxxVDY family protein</fullName>
    </submittedName>
</protein>
<dbReference type="EMBL" id="JBHTIZ010000005">
    <property type="protein sequence ID" value="MFD0983160.1"/>
    <property type="molecule type" value="Genomic_DNA"/>
</dbReference>
<evidence type="ECO:0000313" key="2">
    <source>
        <dbReference type="Proteomes" id="UP001597051"/>
    </source>
</evidence>
<dbReference type="Proteomes" id="UP001597051">
    <property type="component" value="Unassembled WGS sequence"/>
</dbReference>
<sequence length="162" mass="18856">MAVLKLHLDEFDEIDYDLIAIHSVLEDYRLAYLINQKLPIVLSKSKDDIGITINEGEALFIKFICEDFKNDIHWSLIQNKNEIIIKKRSLGQNLFLNTDVEIATKVYLVPELKKVDYFLKIKNNKGIFDLEEIIKKINTIDRISTVYAVIPETIKSKNNLIF</sequence>
<dbReference type="InterPro" id="IPR047690">
    <property type="entry name" value="IPExxxVDY_fam"/>
</dbReference>
<gene>
    <name evidence="1" type="ORF">ACFQ0S_01595</name>
</gene>
<dbReference type="NCBIfam" id="NF033205">
    <property type="entry name" value="IPExxxVDY"/>
    <property type="match status" value="1"/>
</dbReference>
<accession>A0ABW3IYF5</accession>
<reference evidence="2" key="1">
    <citation type="journal article" date="2019" name="Int. J. Syst. Evol. Microbiol.">
        <title>The Global Catalogue of Microorganisms (GCM) 10K type strain sequencing project: providing services to taxonomists for standard genome sequencing and annotation.</title>
        <authorList>
            <consortium name="The Broad Institute Genomics Platform"/>
            <consortium name="The Broad Institute Genome Sequencing Center for Infectious Disease"/>
            <person name="Wu L."/>
            <person name="Ma J."/>
        </authorList>
    </citation>
    <scope>NUCLEOTIDE SEQUENCE [LARGE SCALE GENOMIC DNA]</scope>
    <source>
        <strain evidence="2">CECT 7649</strain>
    </source>
</reference>
<keyword evidence="2" id="KW-1185">Reference proteome</keyword>
<proteinExistence type="predicted"/>